<dbReference type="AlphaFoldDB" id="A0A0D7ACI9"/>
<dbReference type="GO" id="GO:0005737">
    <property type="term" value="C:cytoplasm"/>
    <property type="evidence" value="ECO:0007669"/>
    <property type="project" value="TreeGrafter"/>
</dbReference>
<keyword evidence="15" id="KW-1185">Reference proteome</keyword>
<dbReference type="Pfam" id="PF00412">
    <property type="entry name" value="LIM"/>
    <property type="match status" value="2"/>
</dbReference>
<keyword evidence="7 11" id="KW-0440">LIM domain</keyword>
<evidence type="ECO:0000256" key="8">
    <source>
        <dbReference type="ARBA" id="ARBA00023242"/>
    </source>
</evidence>
<keyword evidence="4" id="KW-0677">Repeat</keyword>
<dbReference type="PANTHER" id="PTHR24215">
    <property type="entry name" value="RHO-GTPASE-ACTIVATING PROTEIN LRG1"/>
    <property type="match status" value="1"/>
</dbReference>
<evidence type="ECO:0000313" key="15">
    <source>
        <dbReference type="Proteomes" id="UP000054144"/>
    </source>
</evidence>
<dbReference type="Gene3D" id="2.10.110.10">
    <property type="entry name" value="Cysteine Rich Protein"/>
    <property type="match status" value="2"/>
</dbReference>
<dbReference type="FunFam" id="2.10.110.10:FF:000054">
    <property type="entry name" value="Cysteine-rich protein 1"/>
    <property type="match status" value="1"/>
</dbReference>
<evidence type="ECO:0000259" key="13">
    <source>
        <dbReference type="PROSITE" id="PS50023"/>
    </source>
</evidence>
<evidence type="ECO:0000256" key="2">
    <source>
        <dbReference type="ARBA" id="ARBA00022481"/>
    </source>
</evidence>
<dbReference type="PROSITE" id="PS50023">
    <property type="entry name" value="LIM_DOMAIN_2"/>
    <property type="match status" value="2"/>
</dbReference>
<organism evidence="14 15">
    <name type="scientific">Fistulina hepatica ATCC 64428</name>
    <dbReference type="NCBI Taxonomy" id="1128425"/>
    <lineage>
        <taxon>Eukaryota</taxon>
        <taxon>Fungi</taxon>
        <taxon>Dikarya</taxon>
        <taxon>Basidiomycota</taxon>
        <taxon>Agaricomycotina</taxon>
        <taxon>Agaricomycetes</taxon>
        <taxon>Agaricomycetidae</taxon>
        <taxon>Agaricales</taxon>
        <taxon>Fistulinaceae</taxon>
        <taxon>Fistulina</taxon>
    </lineage>
</organism>
<evidence type="ECO:0000313" key="14">
    <source>
        <dbReference type="EMBL" id="KIY47656.1"/>
    </source>
</evidence>
<dbReference type="GO" id="GO:0005634">
    <property type="term" value="C:nucleus"/>
    <property type="evidence" value="ECO:0007669"/>
    <property type="project" value="UniProtKB-SubCell"/>
</dbReference>
<comment type="subcellular location">
    <subcellularLocation>
        <location evidence="1">Nucleus</location>
    </subcellularLocation>
</comment>
<dbReference type="FunFam" id="2.10.110.10:FF:000001">
    <property type="entry name" value="Cysteine and glycine-rich protein 1"/>
    <property type="match status" value="1"/>
</dbReference>
<reference evidence="14 15" key="1">
    <citation type="journal article" date="2015" name="Fungal Genet. Biol.">
        <title>Evolution of novel wood decay mechanisms in Agaricales revealed by the genome sequences of Fistulina hepatica and Cylindrobasidium torrendii.</title>
        <authorList>
            <person name="Floudas D."/>
            <person name="Held B.W."/>
            <person name="Riley R."/>
            <person name="Nagy L.G."/>
            <person name="Koehler G."/>
            <person name="Ransdell A.S."/>
            <person name="Younus H."/>
            <person name="Chow J."/>
            <person name="Chiniquy J."/>
            <person name="Lipzen A."/>
            <person name="Tritt A."/>
            <person name="Sun H."/>
            <person name="Haridas S."/>
            <person name="LaButti K."/>
            <person name="Ohm R.A."/>
            <person name="Kues U."/>
            <person name="Blanchette R.A."/>
            <person name="Grigoriev I.V."/>
            <person name="Minto R.E."/>
            <person name="Hibbett D.S."/>
        </authorList>
    </citation>
    <scope>NUCLEOTIDE SEQUENCE [LARGE SCALE GENOMIC DNA]</scope>
    <source>
        <strain evidence="14 15">ATCC 64428</strain>
    </source>
</reference>
<feature type="domain" description="LIM zinc-binding" evidence="13">
    <location>
        <begin position="7"/>
        <end position="68"/>
    </location>
</feature>
<keyword evidence="8" id="KW-0539">Nucleus</keyword>
<dbReference type="OrthoDB" id="8062037at2759"/>
<keyword evidence="6" id="KW-0007">Acetylation</keyword>
<proteinExistence type="predicted"/>
<gene>
    <name evidence="14" type="ORF">FISHEDRAFT_74458</name>
</gene>
<feature type="region of interest" description="Disordered" evidence="12">
    <location>
        <begin position="67"/>
        <end position="96"/>
    </location>
</feature>
<dbReference type="GO" id="GO:0030036">
    <property type="term" value="P:actin cytoskeleton organization"/>
    <property type="evidence" value="ECO:0007669"/>
    <property type="project" value="TreeGrafter"/>
</dbReference>
<dbReference type="EMBL" id="KN881930">
    <property type="protein sequence ID" value="KIY47656.1"/>
    <property type="molecule type" value="Genomic_DNA"/>
</dbReference>
<protein>
    <recommendedName>
        <fullName evidence="10">Cysteine-rich protein 1</fullName>
    </recommendedName>
</protein>
<dbReference type="PANTHER" id="PTHR24215:SF35">
    <property type="entry name" value="MUSCLE LIM PROTEIN MLP84B"/>
    <property type="match status" value="1"/>
</dbReference>
<keyword evidence="3 11" id="KW-0479">Metal-binding</keyword>
<evidence type="ECO:0000256" key="6">
    <source>
        <dbReference type="ARBA" id="ARBA00022990"/>
    </source>
</evidence>
<dbReference type="Proteomes" id="UP000054144">
    <property type="component" value="Unassembled WGS sequence"/>
</dbReference>
<keyword evidence="2" id="KW-0488">Methylation</keyword>
<dbReference type="InterPro" id="IPR001781">
    <property type="entry name" value="Znf_LIM"/>
</dbReference>
<dbReference type="PROSITE" id="PS00478">
    <property type="entry name" value="LIM_DOMAIN_1"/>
    <property type="match status" value="2"/>
</dbReference>
<comment type="function">
    <text evidence="9">Seems to have a role in zinc absorption and may function as an intracellular zinc transport protein.</text>
</comment>
<feature type="domain" description="LIM zinc-binding" evidence="13">
    <location>
        <begin position="96"/>
        <end position="156"/>
    </location>
</feature>
<dbReference type="GO" id="GO:0030695">
    <property type="term" value="F:GTPase regulator activity"/>
    <property type="evidence" value="ECO:0007669"/>
    <property type="project" value="UniProtKB-ARBA"/>
</dbReference>
<accession>A0A0D7ACI9</accession>
<evidence type="ECO:0000256" key="9">
    <source>
        <dbReference type="ARBA" id="ARBA00055254"/>
    </source>
</evidence>
<evidence type="ECO:0000256" key="1">
    <source>
        <dbReference type="ARBA" id="ARBA00004123"/>
    </source>
</evidence>
<evidence type="ECO:0000256" key="7">
    <source>
        <dbReference type="ARBA" id="ARBA00023038"/>
    </source>
</evidence>
<evidence type="ECO:0000256" key="12">
    <source>
        <dbReference type="SAM" id="MobiDB-lite"/>
    </source>
</evidence>
<dbReference type="SMART" id="SM00132">
    <property type="entry name" value="LIM"/>
    <property type="match status" value="2"/>
</dbReference>
<name>A0A0D7ACI9_9AGAR</name>
<evidence type="ECO:0000256" key="4">
    <source>
        <dbReference type="ARBA" id="ARBA00022737"/>
    </source>
</evidence>
<sequence length="169" mass="18647">MYALDNQTCAKCHKAVFAAEQVMGPGRKYYHQPCLSCSSCDKRLDSFMLLEHDSMPYCKVCHAREFGSTTDSPKWTPRKRDPSASPSKWGGAGSNPKCPRCDKAVYFAEQTKAVGKIWHKGCLKCTECSTFLDSHKLRDHGGQPVCSKCYDKKHGPAGGGYALAGRFAN</sequence>
<dbReference type="GO" id="GO:0046872">
    <property type="term" value="F:metal ion binding"/>
    <property type="evidence" value="ECO:0007669"/>
    <property type="project" value="UniProtKB-KW"/>
</dbReference>
<dbReference type="CDD" id="cd09326">
    <property type="entry name" value="LIM_CRP_like"/>
    <property type="match status" value="2"/>
</dbReference>
<evidence type="ECO:0000256" key="11">
    <source>
        <dbReference type="PROSITE-ProRule" id="PRU00125"/>
    </source>
</evidence>
<keyword evidence="5 11" id="KW-0862">Zinc</keyword>
<evidence type="ECO:0000256" key="10">
    <source>
        <dbReference type="ARBA" id="ARBA00072537"/>
    </source>
</evidence>
<evidence type="ECO:0000256" key="3">
    <source>
        <dbReference type="ARBA" id="ARBA00022723"/>
    </source>
</evidence>
<evidence type="ECO:0000256" key="5">
    <source>
        <dbReference type="ARBA" id="ARBA00022833"/>
    </source>
</evidence>
<dbReference type="SUPFAM" id="SSF57716">
    <property type="entry name" value="Glucocorticoid receptor-like (DNA-binding domain)"/>
    <property type="match status" value="4"/>
</dbReference>